<dbReference type="EMBL" id="CP155447">
    <property type="protein sequence ID" value="XBH05729.1"/>
    <property type="molecule type" value="Genomic_DNA"/>
</dbReference>
<accession>A0AAU7CKB8</accession>
<proteinExistence type="predicted"/>
<reference evidence="1" key="1">
    <citation type="submission" date="2024-05" db="EMBL/GenBank/DDBJ databases">
        <title>Planctomycetes of the genus Singulisphaera possess chitinolytic capabilities.</title>
        <authorList>
            <person name="Ivanova A."/>
        </authorList>
    </citation>
    <scope>NUCLEOTIDE SEQUENCE</scope>
    <source>
        <strain evidence="1">Ch08T</strain>
    </source>
</reference>
<organism evidence="1">
    <name type="scientific">Singulisphaera sp. Ch08</name>
    <dbReference type="NCBI Taxonomy" id="3120278"/>
    <lineage>
        <taxon>Bacteria</taxon>
        <taxon>Pseudomonadati</taxon>
        <taxon>Planctomycetota</taxon>
        <taxon>Planctomycetia</taxon>
        <taxon>Isosphaerales</taxon>
        <taxon>Isosphaeraceae</taxon>
        <taxon>Singulisphaera</taxon>
    </lineage>
</organism>
<protein>
    <submittedName>
        <fullName evidence="1">Uncharacterized protein</fullName>
    </submittedName>
</protein>
<name>A0AAU7CKB8_9BACT</name>
<evidence type="ECO:0000313" key="1">
    <source>
        <dbReference type="EMBL" id="XBH05729.1"/>
    </source>
</evidence>
<sequence length="75" mass="8594">MSEAPKVTMREAAHSLYDLFRCGDGMHPYIACIGEGADTIHVMLVRKPMHHERQIPSEWEGWPVQTKVTGRMRLC</sequence>
<dbReference type="RefSeq" id="WP_406698578.1">
    <property type="nucleotide sequence ID" value="NZ_CP155447.1"/>
</dbReference>
<gene>
    <name evidence="1" type="ORF">V5E97_06810</name>
</gene>
<dbReference type="AlphaFoldDB" id="A0AAU7CKB8"/>